<organism evidence="5 6">
    <name type="scientific">Rhizobium leguminosarum</name>
    <dbReference type="NCBI Taxonomy" id="384"/>
    <lineage>
        <taxon>Bacteria</taxon>
        <taxon>Pseudomonadati</taxon>
        <taxon>Pseudomonadota</taxon>
        <taxon>Alphaproteobacteria</taxon>
        <taxon>Hyphomicrobiales</taxon>
        <taxon>Rhizobiaceae</taxon>
        <taxon>Rhizobium/Agrobacterium group</taxon>
        <taxon>Rhizobium</taxon>
    </lineage>
</organism>
<keyword evidence="4 5" id="KW-0067">ATP-binding</keyword>
<protein>
    <submittedName>
        <fullName evidence="5">Oligopeptide ABC transporter ATP-binding protein</fullName>
    </submittedName>
</protein>
<reference evidence="5 6" key="1">
    <citation type="submission" date="2019-12" db="EMBL/GenBank/DDBJ databases">
        <title>Rhizobium genotypes associated with high levels of biological nitrogen fixation by grain legumes in a temperate-maritime cropping system.</title>
        <authorList>
            <person name="Maluk M."/>
            <person name="Francesc Ferrando Molina F."/>
            <person name="Lopez Del Egido L."/>
            <person name="Lafos M."/>
            <person name="Langarica-Fuentes A."/>
            <person name="Gebre Yohannes G."/>
            <person name="Young M.W."/>
            <person name="Martin P."/>
            <person name="Gantlett R."/>
            <person name="Kenicer G."/>
            <person name="Hawes C."/>
            <person name="Begg G.S."/>
            <person name="Quilliam R.S."/>
            <person name="Squire G.R."/>
            <person name="Poole P.S."/>
            <person name="Young P.W."/>
            <person name="Iannetta P.M."/>
            <person name="James E.K."/>
        </authorList>
    </citation>
    <scope>NUCLEOTIDE SEQUENCE [LARGE SCALE GENOMIC DNA]</scope>
    <source>
        <strain evidence="5 6">JHI54</strain>
    </source>
</reference>
<evidence type="ECO:0000256" key="4">
    <source>
        <dbReference type="ARBA" id="ARBA00022840"/>
    </source>
</evidence>
<accession>A0A7K3VV08</accession>
<evidence type="ECO:0000256" key="3">
    <source>
        <dbReference type="ARBA" id="ARBA00022741"/>
    </source>
</evidence>
<dbReference type="NCBIfam" id="TIGR01727">
    <property type="entry name" value="oligo_HPY"/>
    <property type="match status" value="1"/>
</dbReference>
<dbReference type="AlphaFoldDB" id="A0A7K3VV08"/>
<evidence type="ECO:0000313" key="6">
    <source>
        <dbReference type="Proteomes" id="UP000471705"/>
    </source>
</evidence>
<dbReference type="GO" id="GO:0005886">
    <property type="term" value="C:plasma membrane"/>
    <property type="evidence" value="ECO:0007669"/>
    <property type="project" value="UniProtKB-SubCell"/>
</dbReference>
<dbReference type="EMBL" id="WUFV01000074">
    <property type="protein sequence ID" value="NEK20744.1"/>
    <property type="molecule type" value="Genomic_DNA"/>
</dbReference>
<keyword evidence="2" id="KW-0813">Transport</keyword>
<dbReference type="InterPro" id="IPR013563">
    <property type="entry name" value="Oligopep_ABC_C"/>
</dbReference>
<dbReference type="GO" id="GO:0005524">
    <property type="term" value="F:ATP binding"/>
    <property type="evidence" value="ECO:0007669"/>
    <property type="project" value="UniProtKB-KW"/>
</dbReference>
<dbReference type="RefSeq" id="WP_409563981.1">
    <property type="nucleotide sequence ID" value="NZ_WUFV01000074.1"/>
</dbReference>
<gene>
    <name evidence="5" type="ORF">GR257_39165</name>
</gene>
<evidence type="ECO:0000313" key="5">
    <source>
        <dbReference type="EMBL" id="NEK20744.1"/>
    </source>
</evidence>
<evidence type="ECO:0000256" key="1">
    <source>
        <dbReference type="ARBA" id="ARBA00004202"/>
    </source>
</evidence>
<dbReference type="GO" id="GO:0015833">
    <property type="term" value="P:peptide transport"/>
    <property type="evidence" value="ECO:0007669"/>
    <property type="project" value="InterPro"/>
</dbReference>
<proteinExistence type="predicted"/>
<dbReference type="Proteomes" id="UP000471705">
    <property type="component" value="Unassembled WGS sequence"/>
</dbReference>
<comment type="caution">
    <text evidence="5">The sequence shown here is derived from an EMBL/GenBank/DDBJ whole genome shotgun (WGS) entry which is preliminary data.</text>
</comment>
<keyword evidence="3" id="KW-0547">Nucleotide-binding</keyword>
<comment type="subcellular location">
    <subcellularLocation>
        <location evidence="1">Cell membrane</location>
        <topology evidence="1">Peripheral membrane protein</topology>
    </subcellularLocation>
</comment>
<feature type="non-terminal residue" evidence="5">
    <location>
        <position position="1"/>
    </location>
</feature>
<evidence type="ECO:0000256" key="2">
    <source>
        <dbReference type="ARBA" id="ARBA00022448"/>
    </source>
</evidence>
<name>A0A7K3VV08_RHILE</name>
<sequence length="44" mass="4698">VSPPSGCAFHPRCPLVQDRCRIDVPSLVSMPDGRAVACHVRAPV</sequence>